<comment type="caution">
    <text evidence="1">The sequence shown here is derived from an EMBL/GenBank/DDBJ whole genome shotgun (WGS) entry which is preliminary data.</text>
</comment>
<protein>
    <submittedName>
        <fullName evidence="1">Uncharacterized protein</fullName>
    </submittedName>
</protein>
<accession>A0A813EAG4</accession>
<gene>
    <name evidence="1" type="ORF">PGLA1383_LOCUS15923</name>
</gene>
<evidence type="ECO:0000313" key="2">
    <source>
        <dbReference type="Proteomes" id="UP000654075"/>
    </source>
</evidence>
<dbReference type="EMBL" id="CAJNNV010009525">
    <property type="protein sequence ID" value="CAE8597479.1"/>
    <property type="molecule type" value="Genomic_DNA"/>
</dbReference>
<reference evidence="1" key="1">
    <citation type="submission" date="2021-02" db="EMBL/GenBank/DDBJ databases">
        <authorList>
            <person name="Dougan E. K."/>
            <person name="Rhodes N."/>
            <person name="Thang M."/>
            <person name="Chan C."/>
        </authorList>
    </citation>
    <scope>NUCLEOTIDE SEQUENCE</scope>
</reference>
<feature type="non-terminal residue" evidence="1">
    <location>
        <position position="449"/>
    </location>
</feature>
<organism evidence="1 2">
    <name type="scientific">Polarella glacialis</name>
    <name type="common">Dinoflagellate</name>
    <dbReference type="NCBI Taxonomy" id="89957"/>
    <lineage>
        <taxon>Eukaryota</taxon>
        <taxon>Sar</taxon>
        <taxon>Alveolata</taxon>
        <taxon>Dinophyceae</taxon>
        <taxon>Suessiales</taxon>
        <taxon>Suessiaceae</taxon>
        <taxon>Polarella</taxon>
    </lineage>
</organism>
<sequence length="449" mass="49533">MSVRRPSVPRRPSVRRSRVLAEPDGMVRFVFEDDDTPIELPLDHVESAPWLKQLCRGNFAESVRETQRLPCSRGAFVAFCEVASGNLDEAGCGSIWEMVDALLFADMTAADPVVIDALVQYLQQRYFETAENDEVCFHAIFCLARLSIMASSPRERPLDARASVAELMGQCLKVLPQSVRKLLTEDPGRRELGIVGCIQIIGQVGLNDCICLVPHVLHLMEADSSAFTSIRHFDEQVLTTCVSISFQAPHEQSIQTPLGEYRMKCSIHEGKFRIVVGVPHGSCRAEVALRAASFALRGTDDTQIPFEFVGFQGGLQAAFELVHALNPSDAIPFLGSVTLYEFPLHALVQHYLGTIWESTQLWNRFASSDFDGVSLWHVLATWVRVGRLGHQQSAPRSAGEAVAMDSLVATRGVFDLDWGLAACSGIIQIMAEADPASFTLTATLWRSLQ</sequence>
<proteinExistence type="predicted"/>
<dbReference type="AlphaFoldDB" id="A0A813EAG4"/>
<dbReference type="Proteomes" id="UP000654075">
    <property type="component" value="Unassembled WGS sequence"/>
</dbReference>
<evidence type="ECO:0000313" key="1">
    <source>
        <dbReference type="EMBL" id="CAE8597479.1"/>
    </source>
</evidence>
<name>A0A813EAG4_POLGL</name>
<keyword evidence="2" id="KW-1185">Reference proteome</keyword>